<feature type="compositionally biased region" description="Low complexity" evidence="1">
    <location>
        <begin position="278"/>
        <end position="295"/>
    </location>
</feature>
<evidence type="ECO:0000313" key="3">
    <source>
        <dbReference type="Proteomes" id="UP000694569"/>
    </source>
</evidence>
<feature type="compositionally biased region" description="Basic and acidic residues" evidence="1">
    <location>
        <begin position="196"/>
        <end position="214"/>
    </location>
</feature>
<evidence type="ECO:0000313" key="2">
    <source>
        <dbReference type="Ensembl" id="ENSLLEP00000008762.1"/>
    </source>
</evidence>
<organism evidence="2 3">
    <name type="scientific">Leptobrachium leishanense</name>
    <name type="common">Leishan spiny toad</name>
    <dbReference type="NCBI Taxonomy" id="445787"/>
    <lineage>
        <taxon>Eukaryota</taxon>
        <taxon>Metazoa</taxon>
        <taxon>Chordata</taxon>
        <taxon>Craniata</taxon>
        <taxon>Vertebrata</taxon>
        <taxon>Euteleostomi</taxon>
        <taxon>Amphibia</taxon>
        <taxon>Batrachia</taxon>
        <taxon>Anura</taxon>
        <taxon>Pelobatoidea</taxon>
        <taxon>Megophryidae</taxon>
        <taxon>Leptobrachium</taxon>
    </lineage>
</organism>
<dbReference type="OrthoDB" id="9907671at2759"/>
<protein>
    <submittedName>
        <fullName evidence="2">Uncharacterized protein</fullName>
    </submittedName>
</protein>
<feature type="compositionally biased region" description="Polar residues" evidence="1">
    <location>
        <begin position="251"/>
        <end position="265"/>
    </location>
</feature>
<feature type="region of interest" description="Disordered" evidence="1">
    <location>
        <begin position="459"/>
        <end position="512"/>
    </location>
</feature>
<evidence type="ECO:0000256" key="1">
    <source>
        <dbReference type="SAM" id="MobiDB-lite"/>
    </source>
</evidence>
<feature type="compositionally biased region" description="Polar residues" evidence="1">
    <location>
        <begin position="215"/>
        <end position="238"/>
    </location>
</feature>
<sequence>MCDVQGETTTILTHLYGFKHTKAYMSLHYNSVLQSFQRETSDKTKLSSMMRKFAETIESKESPIFKEKFKPSSYEEATLLYEITGILNKRLEEYFWRSKRPLVKEKLEWKGASQTYEDCGRNSISKYSVSKDSGKHSPSRDSSKRLQSRDSSKRLQSRDSSKRLPSRDSSKRLPSRDSSKSSSSSDSGKSSSSSDSGEHSSYRDSGKHSCRDSGKGSSYRDSGKGSSYRDSGKLSSYRDSGKRSSYRDSGKGSSYRDSGKGSSYRDSGKGSPYRDSGKGSSYRVSGKSSSYRVSGKNSSYKDSVKNSSYRDPGKDSSYRDSGKDYTCTGLQMKKHNYDETDGTPILSLPLPPYGTNTQQLFESEPVETISHFPFITVPYNNSSSASNSFYGVPHPGQNAQYYSSLYTYNPYVNTPFLHVPQNPAMPSNTVTSPVEQLPAMFTDLAAHGQETPVTFAHTIPPEDVPFIGGSSETQTSPHEETDTDEQEPAPSASSNEQCSETVSASHSSGKTSKALTPDVINLLKGKDVDTVIKILKTIAPFYPALQDVNIDMFAQVLFYTGALD</sequence>
<feature type="compositionally biased region" description="Low complexity" evidence="1">
    <location>
        <begin position="180"/>
        <end position="195"/>
    </location>
</feature>
<proteinExistence type="predicted"/>
<feature type="compositionally biased region" description="Basic and acidic residues" evidence="1">
    <location>
        <begin position="239"/>
        <end position="250"/>
    </location>
</feature>
<accession>A0A8C5M6W2</accession>
<feature type="compositionally biased region" description="Basic and acidic residues" evidence="1">
    <location>
        <begin position="132"/>
        <end position="179"/>
    </location>
</feature>
<feature type="compositionally biased region" description="Polar residues" evidence="1">
    <location>
        <begin position="491"/>
        <end position="512"/>
    </location>
</feature>
<reference evidence="2" key="2">
    <citation type="submission" date="2025-09" db="UniProtKB">
        <authorList>
            <consortium name="Ensembl"/>
        </authorList>
    </citation>
    <scope>IDENTIFICATION</scope>
</reference>
<feature type="region of interest" description="Disordered" evidence="1">
    <location>
        <begin position="126"/>
        <end position="324"/>
    </location>
</feature>
<reference evidence="2" key="1">
    <citation type="submission" date="2025-08" db="UniProtKB">
        <authorList>
            <consortium name="Ensembl"/>
        </authorList>
    </citation>
    <scope>IDENTIFICATION</scope>
</reference>
<dbReference type="AlphaFoldDB" id="A0A8C5M6W2"/>
<dbReference type="GeneTree" id="ENSGT01030000234977"/>
<keyword evidence="3" id="KW-1185">Reference proteome</keyword>
<dbReference type="Proteomes" id="UP000694569">
    <property type="component" value="Unplaced"/>
</dbReference>
<feature type="compositionally biased region" description="Polar residues" evidence="1">
    <location>
        <begin position="296"/>
        <end position="309"/>
    </location>
</feature>
<name>A0A8C5M6W2_9ANUR</name>
<feature type="compositionally biased region" description="Basic and acidic residues" evidence="1">
    <location>
        <begin position="311"/>
        <end position="323"/>
    </location>
</feature>
<dbReference type="Ensembl" id="ENSLLET00000009108.1">
    <property type="protein sequence ID" value="ENSLLEP00000008762.1"/>
    <property type="gene ID" value="ENSLLEG00000005593.1"/>
</dbReference>